<dbReference type="Proteomes" id="UP000594638">
    <property type="component" value="Unassembled WGS sequence"/>
</dbReference>
<evidence type="ECO:0000313" key="2">
    <source>
        <dbReference type="Proteomes" id="UP000594638"/>
    </source>
</evidence>
<dbReference type="EMBL" id="CACTIH010002402">
    <property type="protein sequence ID" value="CAA2976314.1"/>
    <property type="molecule type" value="Genomic_DNA"/>
</dbReference>
<proteinExistence type="predicted"/>
<protein>
    <submittedName>
        <fullName evidence="1">Uncharacterized protein</fullName>
    </submittedName>
</protein>
<dbReference type="AlphaFoldDB" id="A0A8S0RBL8"/>
<organism evidence="1 2">
    <name type="scientific">Olea europaea subsp. europaea</name>
    <dbReference type="NCBI Taxonomy" id="158383"/>
    <lineage>
        <taxon>Eukaryota</taxon>
        <taxon>Viridiplantae</taxon>
        <taxon>Streptophyta</taxon>
        <taxon>Embryophyta</taxon>
        <taxon>Tracheophyta</taxon>
        <taxon>Spermatophyta</taxon>
        <taxon>Magnoliopsida</taxon>
        <taxon>eudicotyledons</taxon>
        <taxon>Gunneridae</taxon>
        <taxon>Pentapetalae</taxon>
        <taxon>asterids</taxon>
        <taxon>lamiids</taxon>
        <taxon>Lamiales</taxon>
        <taxon>Oleaceae</taxon>
        <taxon>Oleeae</taxon>
        <taxon>Olea</taxon>
    </lineage>
</organism>
<comment type="caution">
    <text evidence="1">The sequence shown here is derived from an EMBL/GenBank/DDBJ whole genome shotgun (WGS) entry which is preliminary data.</text>
</comment>
<reference evidence="1 2" key="1">
    <citation type="submission" date="2019-12" db="EMBL/GenBank/DDBJ databases">
        <authorList>
            <person name="Alioto T."/>
            <person name="Alioto T."/>
            <person name="Gomez Garrido J."/>
        </authorList>
    </citation>
    <scope>NUCLEOTIDE SEQUENCE [LARGE SCALE GENOMIC DNA]</scope>
</reference>
<gene>
    <name evidence="1" type="ORF">OLEA9_A009905</name>
</gene>
<name>A0A8S0RBL8_OLEEU</name>
<dbReference type="Gramene" id="OE9A009905T1">
    <property type="protein sequence ID" value="OE9A009905C1"/>
    <property type="gene ID" value="OE9A009905"/>
</dbReference>
<evidence type="ECO:0000313" key="1">
    <source>
        <dbReference type="EMBL" id="CAA2976314.1"/>
    </source>
</evidence>
<sequence length="155" mass="16350">MKHRPRPKNLSSDDGAAVSSSEALIPMTSPMASSSLSHMVLSIEKPSVAVEDHSRDAGATAASTTASKSVVVELRADYSALCKVTHRPFRATSPSIYKLWTLATLPPLNGTVLLATVLPLKIPRIPQSLGTGIAGTGFRPRRSLMGGGFRLLISS</sequence>
<keyword evidence="2" id="KW-1185">Reference proteome</keyword>
<accession>A0A8S0RBL8</accession>